<evidence type="ECO:0000256" key="6">
    <source>
        <dbReference type="RuleBase" id="RU365089"/>
    </source>
</evidence>
<dbReference type="PANTHER" id="PTHR33217">
    <property type="entry name" value="TRANSPOSASE FOR INSERTION SEQUENCE ELEMENT IS1081"/>
    <property type="match status" value="1"/>
</dbReference>
<keyword evidence="8" id="KW-1185">Reference proteome</keyword>
<comment type="function">
    <text evidence="1 6">Required for the transposition of the insertion element.</text>
</comment>
<dbReference type="GO" id="GO:0003677">
    <property type="term" value="F:DNA binding"/>
    <property type="evidence" value="ECO:0007669"/>
    <property type="project" value="UniProtKB-UniRule"/>
</dbReference>
<dbReference type="PANTHER" id="PTHR33217:SF7">
    <property type="entry name" value="TRANSPOSASE FOR INSERTION SEQUENCE ELEMENT IS1081"/>
    <property type="match status" value="1"/>
</dbReference>
<comment type="caution">
    <text evidence="7">The sequence shown here is derived from an EMBL/GenBank/DDBJ whole genome shotgun (WGS) entry which is preliminary data.</text>
</comment>
<keyword evidence="6" id="KW-0814">Transposable element</keyword>
<evidence type="ECO:0000256" key="4">
    <source>
        <dbReference type="ARBA" id="ARBA00023125"/>
    </source>
</evidence>
<reference evidence="7 8" key="1">
    <citation type="submission" date="2017-06" db="EMBL/GenBank/DDBJ databases">
        <title>Investigating the central metabolism of Clostridium thermosuccinogenes.</title>
        <authorList>
            <person name="Koendjbiharie J.G."/>
            <person name="van Kranenburg R."/>
        </authorList>
    </citation>
    <scope>NUCLEOTIDE SEQUENCE [LARGE SCALE GENOMIC DNA]</scope>
    <source>
        <strain evidence="7 8">DSM 5806</strain>
    </source>
</reference>
<keyword evidence="5 6" id="KW-0233">DNA recombination</keyword>
<evidence type="ECO:0000256" key="3">
    <source>
        <dbReference type="ARBA" id="ARBA00022578"/>
    </source>
</evidence>
<evidence type="ECO:0000313" key="7">
    <source>
        <dbReference type="EMBL" id="PNT91795.1"/>
    </source>
</evidence>
<dbReference type="Proteomes" id="UP000236151">
    <property type="component" value="Unassembled WGS sequence"/>
</dbReference>
<evidence type="ECO:0000256" key="1">
    <source>
        <dbReference type="ARBA" id="ARBA00002190"/>
    </source>
</evidence>
<proteinExistence type="inferred from homology"/>
<dbReference type="AlphaFoldDB" id="A0A2K2EZ28"/>
<accession>A0A2K2EZ28</accession>
<keyword evidence="3 6" id="KW-0815">Transposition</keyword>
<evidence type="ECO:0000313" key="8">
    <source>
        <dbReference type="Proteomes" id="UP000236151"/>
    </source>
</evidence>
<protein>
    <recommendedName>
        <fullName evidence="6">Mutator family transposase</fullName>
    </recommendedName>
</protein>
<sequence>MATKDIMPLIEEIFKVYGDVKNGDFMRETMAFILQKLMEAEVTAKIGAQKYERTDERNNHRNGTRTRPYETRLGTIELKIPKLREGSYFPSFLEPRRMWEKALVNVIQEAYVHGVSTRKVDELVQALGMEGIDKSAVSRISQELDEHVQGFVHRPLTLQYPYLWLDATFPKVREGGHVENMALVVAVGVNENGEREILGFDIGMAESGPFWTDFLRRLVSRGLRGVKLVISDAHEGLKGAINEVLSGCAWQRCRVHFMRNVLCQVPRKQQGMVSAIVRTIFAAPDQKAAKEQLYTVVSQLKDRFPKAMEILENGCENVLQYMAFPSEHWAQIHSTNPLERLNREIRRRTDVVSIFPNRPSVLRLVGTLLIEQHEEWQIGRRYFSKESMNKVVNPALAPYTLSSTSLLHK</sequence>
<dbReference type="GO" id="GO:0006313">
    <property type="term" value="P:DNA transposition"/>
    <property type="evidence" value="ECO:0007669"/>
    <property type="project" value="UniProtKB-UniRule"/>
</dbReference>
<dbReference type="NCBIfam" id="NF033543">
    <property type="entry name" value="transpos_IS256"/>
    <property type="match status" value="1"/>
</dbReference>
<dbReference type="Pfam" id="PF00872">
    <property type="entry name" value="Transposase_mut"/>
    <property type="match status" value="1"/>
</dbReference>
<comment type="similarity">
    <text evidence="2 6">Belongs to the transposase mutator family.</text>
</comment>
<gene>
    <name evidence="7" type="ORF">CDQ84_19215</name>
</gene>
<dbReference type="GO" id="GO:0004803">
    <property type="term" value="F:transposase activity"/>
    <property type="evidence" value="ECO:0007669"/>
    <property type="project" value="UniProtKB-UniRule"/>
</dbReference>
<keyword evidence="4 6" id="KW-0238">DNA-binding</keyword>
<organism evidence="7 8">
    <name type="scientific">Clostridium thermosuccinogenes</name>
    <dbReference type="NCBI Taxonomy" id="84032"/>
    <lineage>
        <taxon>Bacteria</taxon>
        <taxon>Bacillati</taxon>
        <taxon>Bacillota</taxon>
        <taxon>Clostridia</taxon>
        <taxon>Eubacteriales</taxon>
        <taxon>Clostridiaceae</taxon>
        <taxon>Clostridium</taxon>
    </lineage>
</organism>
<evidence type="ECO:0000256" key="2">
    <source>
        <dbReference type="ARBA" id="ARBA00010961"/>
    </source>
</evidence>
<dbReference type="InterPro" id="IPR001207">
    <property type="entry name" value="Transposase_mutator"/>
</dbReference>
<dbReference type="EMBL" id="NIOJ01000140">
    <property type="protein sequence ID" value="PNT91795.1"/>
    <property type="molecule type" value="Genomic_DNA"/>
</dbReference>
<name>A0A2K2EZ28_9CLOT</name>
<evidence type="ECO:0000256" key="5">
    <source>
        <dbReference type="ARBA" id="ARBA00023172"/>
    </source>
</evidence>